<organism evidence="2 3">
    <name type="scientific">Theileria orientalis</name>
    <dbReference type="NCBI Taxonomy" id="68886"/>
    <lineage>
        <taxon>Eukaryota</taxon>
        <taxon>Sar</taxon>
        <taxon>Alveolata</taxon>
        <taxon>Apicomplexa</taxon>
        <taxon>Aconoidasida</taxon>
        <taxon>Piroplasmida</taxon>
        <taxon>Theileriidae</taxon>
        <taxon>Theileria</taxon>
    </lineage>
</organism>
<evidence type="ECO:0000256" key="1">
    <source>
        <dbReference type="SAM" id="Phobius"/>
    </source>
</evidence>
<proteinExistence type="predicted"/>
<accession>A0A976M6D8</accession>
<reference evidence="2" key="1">
    <citation type="submission" date="2022-07" db="EMBL/GenBank/DDBJ databases">
        <title>Evaluation of T. orientalis genome assembly methods using nanopore sequencing and analysis of variation between genomes.</title>
        <authorList>
            <person name="Yam J."/>
            <person name="Micallef M.L."/>
            <person name="Liu M."/>
            <person name="Djordjevic S.P."/>
            <person name="Bogema D.R."/>
            <person name="Jenkins C."/>
        </authorList>
    </citation>
    <scope>NUCLEOTIDE SEQUENCE</scope>
    <source>
        <strain evidence="2">Fish Creek</strain>
    </source>
</reference>
<name>A0A976M6D8_THEOR</name>
<protein>
    <submittedName>
        <fullName evidence="2">Uncharacterized protein</fullName>
    </submittedName>
</protein>
<feature type="transmembrane region" description="Helical" evidence="1">
    <location>
        <begin position="459"/>
        <end position="481"/>
    </location>
</feature>
<evidence type="ECO:0000313" key="3">
    <source>
        <dbReference type="Proteomes" id="UP000244803"/>
    </source>
</evidence>
<keyword evidence="1" id="KW-0472">Membrane</keyword>
<keyword evidence="1" id="KW-1133">Transmembrane helix</keyword>
<sequence>MATIDFEKKSGNYGYPRITVERKAHEHDSKFKLYRHSLNSYSHQYFFCFKFRGLFKIFFTYDEFKKDKVVYIDAYFSNDGSEDLIIFGFVTTNNVKKYFRFDDLAKGKISDISKNYISEDQLRKELEKGIAHVTPQLILAERDAIDIYYKTGVDSYKYKGNTIHSSYNNFDGKYEFIQYKYSSFDKIIEGEFAIKYMELRVNFIGNVKGDYCNQVILYVSRLDPSTPIMIAFGISSRELRYILFSEFVQNDELTISLSTLSRIRVDVDSKKSNYLMEGELLSLLYQFNPKISGLAIINTRRHTSYDKVSVSENPALGEFQSFTHKPLGEFHHTLIDCGYVPFILKDYNPSDYGFDNLQHVVLHYSITTNDSIPLIIEIVTNRSKLPTSGGGMADQSEFFVLTQILEVSKHYDGSTLSDEWSVKYEIADLKAQDVESKLKELLKSYARPMELMPKPKHELGALVVVVCIFGSMTLIAALGVLMHRYSRRLVKLTKKLYHIH</sequence>
<evidence type="ECO:0000313" key="2">
    <source>
        <dbReference type="EMBL" id="UKJ89276.2"/>
    </source>
</evidence>
<keyword evidence="1" id="KW-0812">Transmembrane</keyword>
<dbReference type="AlphaFoldDB" id="A0A976M6D8"/>
<gene>
    <name evidence="2" type="ORF">MACJ_002524</name>
</gene>
<dbReference type="Proteomes" id="UP000244803">
    <property type="component" value="Chromosome 3"/>
</dbReference>
<dbReference type="OrthoDB" id="10314575at2759"/>
<dbReference type="EMBL" id="CP056066">
    <property type="protein sequence ID" value="UKJ89276.2"/>
    <property type="molecule type" value="Genomic_DNA"/>
</dbReference>